<dbReference type="RefSeq" id="WP_009871315.1">
    <property type="nucleotide sequence ID" value="NZ_JXSL01000030.1"/>
</dbReference>
<dbReference type="Proteomes" id="UP000031971">
    <property type="component" value="Unassembled WGS sequence"/>
</dbReference>
<keyword evidence="4" id="KW-1185">Reference proteome</keyword>
<dbReference type="InterPro" id="IPR036291">
    <property type="entry name" value="NAD(P)-bd_dom_sf"/>
</dbReference>
<dbReference type="PANTHER" id="PTHR43377">
    <property type="entry name" value="BILIVERDIN REDUCTASE A"/>
    <property type="match status" value="1"/>
</dbReference>
<dbReference type="InterPro" id="IPR051450">
    <property type="entry name" value="Gfo/Idh/MocA_Oxidoreductases"/>
</dbReference>
<evidence type="ECO:0000313" key="3">
    <source>
        <dbReference type="EMBL" id="KIL97803.1"/>
    </source>
</evidence>
<dbReference type="Pfam" id="PF01408">
    <property type="entry name" value="GFO_IDH_MocA"/>
    <property type="match status" value="1"/>
</dbReference>
<accession>A0A0C2YRP5</accession>
<dbReference type="OrthoDB" id="9800846at2"/>
<proteinExistence type="predicted"/>
<dbReference type="STRING" id="272627.CCC_00864"/>
<organism evidence="3 4">
    <name type="scientific">Paramagnetospirillum magnetotacticum MS-1</name>
    <dbReference type="NCBI Taxonomy" id="272627"/>
    <lineage>
        <taxon>Bacteria</taxon>
        <taxon>Pseudomonadati</taxon>
        <taxon>Pseudomonadota</taxon>
        <taxon>Alphaproteobacteria</taxon>
        <taxon>Rhodospirillales</taxon>
        <taxon>Magnetospirillaceae</taxon>
        <taxon>Paramagnetospirillum</taxon>
    </lineage>
</organism>
<feature type="domain" description="Gfo/Idh/MocA-like oxidoreductase N-terminal" evidence="1">
    <location>
        <begin position="3"/>
        <end position="121"/>
    </location>
</feature>
<dbReference type="SUPFAM" id="SSF55347">
    <property type="entry name" value="Glyceraldehyde-3-phosphate dehydrogenase-like, C-terminal domain"/>
    <property type="match status" value="1"/>
</dbReference>
<feature type="domain" description="GFO/IDH/MocA-like oxidoreductase" evidence="2">
    <location>
        <begin position="130"/>
        <end position="237"/>
    </location>
</feature>
<dbReference type="AlphaFoldDB" id="A0A0C2YRP5"/>
<evidence type="ECO:0000259" key="1">
    <source>
        <dbReference type="Pfam" id="PF01408"/>
    </source>
</evidence>
<dbReference type="GO" id="GO:0000166">
    <property type="term" value="F:nucleotide binding"/>
    <property type="evidence" value="ECO:0007669"/>
    <property type="project" value="InterPro"/>
</dbReference>
<sequence>MIDVALIGTGYWGPNVANSFVATEKARVAGLCDLDPARLTAFSQRYPQAKATNRLADILEDKSITAVAVATPTNTHFAIAKAALEAGKHVLVEKPLTLTTAESLELGALADKMGRVLMVGHVFLYNNTIRVLKDLIDKGELGDVHAMSFVRTNLGPVRTDVNALWDLATHDISIMSYLMDAEPVSVSAVGQSFLNKGVEDVVFATFTFPNGALANVHASWLNPQKVRTLTITGSQKMAVWNDLEIKEPVLVYDKRVDLPSAQELKGDFMEYKTLCVDGGHASVPVKLNRPLQSECEHFLDCIATGSRPLTDAANGAAVVRALEAATRSIAQGGTPVEIR</sequence>
<dbReference type="PANTHER" id="PTHR43377:SF6">
    <property type="entry name" value="GFO_IDH_MOCA-LIKE OXIDOREDUCTASE N-TERMINAL DOMAIN-CONTAINING PROTEIN"/>
    <property type="match status" value="1"/>
</dbReference>
<dbReference type="InterPro" id="IPR000683">
    <property type="entry name" value="Gfo/Idh/MocA-like_OxRdtase_N"/>
</dbReference>
<dbReference type="Gene3D" id="3.30.360.10">
    <property type="entry name" value="Dihydrodipicolinate Reductase, domain 2"/>
    <property type="match status" value="1"/>
</dbReference>
<reference evidence="3 4" key="1">
    <citation type="submission" date="2015-01" db="EMBL/GenBank/DDBJ databases">
        <title>Genome Sequence of Magnetospirillum magnetotacticum Strain MS-1.</title>
        <authorList>
            <person name="Marinov G.K."/>
            <person name="Smalley M.D."/>
            <person name="DeSalvo G."/>
        </authorList>
    </citation>
    <scope>NUCLEOTIDE SEQUENCE [LARGE SCALE GENOMIC DNA]</scope>
    <source>
        <strain evidence="3 4">MS-1</strain>
    </source>
</reference>
<comment type="caution">
    <text evidence="3">The sequence shown here is derived from an EMBL/GenBank/DDBJ whole genome shotgun (WGS) entry which is preliminary data.</text>
</comment>
<dbReference type="InterPro" id="IPR055170">
    <property type="entry name" value="GFO_IDH_MocA-like_dom"/>
</dbReference>
<dbReference type="Pfam" id="PF22725">
    <property type="entry name" value="GFO_IDH_MocA_C3"/>
    <property type="match status" value="1"/>
</dbReference>
<gene>
    <name evidence="3" type="ORF">CCC_00864</name>
</gene>
<protein>
    <submittedName>
        <fullName evidence="3">Putative oxidoreductase</fullName>
    </submittedName>
</protein>
<dbReference type="SUPFAM" id="SSF51735">
    <property type="entry name" value="NAD(P)-binding Rossmann-fold domains"/>
    <property type="match status" value="1"/>
</dbReference>
<dbReference type="EMBL" id="JXSL01000030">
    <property type="protein sequence ID" value="KIL97803.1"/>
    <property type="molecule type" value="Genomic_DNA"/>
</dbReference>
<dbReference type="Gene3D" id="3.40.50.720">
    <property type="entry name" value="NAD(P)-binding Rossmann-like Domain"/>
    <property type="match status" value="1"/>
</dbReference>
<evidence type="ECO:0000259" key="2">
    <source>
        <dbReference type="Pfam" id="PF22725"/>
    </source>
</evidence>
<name>A0A0C2YRP5_PARME</name>
<evidence type="ECO:0000313" key="4">
    <source>
        <dbReference type="Proteomes" id="UP000031971"/>
    </source>
</evidence>